<dbReference type="AlphaFoldDB" id="A0A6P8Z524"/>
<dbReference type="Proteomes" id="UP000515158">
    <property type="component" value="Unplaced"/>
</dbReference>
<protein>
    <submittedName>
        <fullName evidence="3">Uncharacterized protein LOC117649177 isoform X1</fullName>
    </submittedName>
</protein>
<evidence type="ECO:0000313" key="2">
    <source>
        <dbReference type="Proteomes" id="UP000515158"/>
    </source>
</evidence>
<gene>
    <name evidence="3" type="primary">LOC117649177</name>
</gene>
<reference evidence="3" key="1">
    <citation type="submission" date="2025-08" db="UniProtKB">
        <authorList>
            <consortium name="RefSeq"/>
        </authorList>
    </citation>
    <scope>IDENTIFICATION</scope>
    <source>
        <tissue evidence="3">Total insect</tissue>
    </source>
</reference>
<dbReference type="GeneID" id="117649177"/>
<accession>A0A6P8Z524</accession>
<feature type="compositionally biased region" description="Basic and acidic residues" evidence="1">
    <location>
        <begin position="183"/>
        <end position="193"/>
    </location>
</feature>
<name>A0A6P8Z524_THRPL</name>
<sequence length="206" mass="22976">MNTCHCTIYSNQTRTSSQFSPSRAAAAVMVARKSSSEFESGSNTIKSYGYRALQEKHLVVTKYFEQDCLGLPKSLPFVWSSERPKSFRWSRRIIRKVINRISMSIFAISFIQKSSTFIRFNEPLGVTLGGNIPPVSLLQHFAWTGLASEAAGGRRRRPAPPHPAPPHPASPRTASPRPAPPRPDCRIPLKHPNDVGTRQSQTPIIR</sequence>
<keyword evidence="2" id="KW-1185">Reference proteome</keyword>
<feature type="compositionally biased region" description="Pro residues" evidence="1">
    <location>
        <begin position="160"/>
        <end position="169"/>
    </location>
</feature>
<evidence type="ECO:0000313" key="3">
    <source>
        <dbReference type="RefSeq" id="XP_034247558.1"/>
    </source>
</evidence>
<evidence type="ECO:0000256" key="1">
    <source>
        <dbReference type="SAM" id="MobiDB-lite"/>
    </source>
</evidence>
<dbReference type="InParanoid" id="A0A6P8Z524"/>
<proteinExistence type="predicted"/>
<feature type="compositionally biased region" description="Polar residues" evidence="1">
    <location>
        <begin position="196"/>
        <end position="206"/>
    </location>
</feature>
<dbReference type="RefSeq" id="XP_034247558.1">
    <property type="nucleotide sequence ID" value="XM_034391667.1"/>
</dbReference>
<dbReference type="KEGG" id="tpal:117649177"/>
<organism evidence="3">
    <name type="scientific">Thrips palmi</name>
    <name type="common">Melon thrips</name>
    <dbReference type="NCBI Taxonomy" id="161013"/>
    <lineage>
        <taxon>Eukaryota</taxon>
        <taxon>Metazoa</taxon>
        <taxon>Ecdysozoa</taxon>
        <taxon>Arthropoda</taxon>
        <taxon>Hexapoda</taxon>
        <taxon>Insecta</taxon>
        <taxon>Pterygota</taxon>
        <taxon>Neoptera</taxon>
        <taxon>Paraneoptera</taxon>
        <taxon>Thysanoptera</taxon>
        <taxon>Terebrantia</taxon>
        <taxon>Thripoidea</taxon>
        <taxon>Thripidae</taxon>
        <taxon>Thrips</taxon>
    </lineage>
</organism>
<feature type="region of interest" description="Disordered" evidence="1">
    <location>
        <begin position="149"/>
        <end position="206"/>
    </location>
</feature>